<feature type="region of interest" description="Disordered" evidence="2">
    <location>
        <begin position="98"/>
        <end position="119"/>
    </location>
</feature>
<evidence type="ECO:0000313" key="3">
    <source>
        <dbReference type="EMBL" id="SUN76309.1"/>
    </source>
</evidence>
<dbReference type="Pfam" id="PF13275">
    <property type="entry name" value="S4_2"/>
    <property type="match status" value="1"/>
</dbReference>
<organism evidence="3 4">
    <name type="scientific">Streptococcus massiliensis</name>
    <dbReference type="NCBI Taxonomy" id="313439"/>
    <lineage>
        <taxon>Bacteria</taxon>
        <taxon>Bacillati</taxon>
        <taxon>Bacillota</taxon>
        <taxon>Bacilli</taxon>
        <taxon>Lactobacillales</taxon>
        <taxon>Streptococcaceae</taxon>
        <taxon>Streptococcus</taxon>
    </lineage>
</organism>
<accession>A0A380KYF3</accession>
<proteinExistence type="predicted"/>
<dbReference type="InterPro" id="IPR014330">
    <property type="entry name" value="RNA-bd_S4-rel_YaaA"/>
</dbReference>
<dbReference type="GO" id="GO:0003723">
    <property type="term" value="F:RNA binding"/>
    <property type="evidence" value="ECO:0007669"/>
    <property type="project" value="UniProtKB-KW"/>
</dbReference>
<dbReference type="RefSeq" id="WP_018371063.1">
    <property type="nucleotide sequence ID" value="NZ_UHFR01000005.1"/>
</dbReference>
<dbReference type="Proteomes" id="UP000254634">
    <property type="component" value="Unassembled WGS sequence"/>
</dbReference>
<dbReference type="NCBIfam" id="TIGR02988">
    <property type="entry name" value="YaaA_near_RecF"/>
    <property type="match status" value="1"/>
</dbReference>
<dbReference type="EMBL" id="UHFR01000005">
    <property type="protein sequence ID" value="SUN76309.1"/>
    <property type="molecule type" value="Genomic_DNA"/>
</dbReference>
<dbReference type="SUPFAM" id="SSF55174">
    <property type="entry name" value="Alpha-L RNA-binding motif"/>
    <property type="match status" value="1"/>
</dbReference>
<gene>
    <name evidence="3" type="ORF">NCTC13765_00797</name>
</gene>
<protein>
    <submittedName>
        <fullName evidence="3">S4 domain-containing protein YaaA</fullName>
    </submittedName>
</protein>
<keyword evidence="4" id="KW-1185">Reference proteome</keyword>
<dbReference type="InterPro" id="IPR036986">
    <property type="entry name" value="S4_RNA-bd_sf"/>
</dbReference>
<dbReference type="PROSITE" id="PS50889">
    <property type="entry name" value="S4"/>
    <property type="match status" value="1"/>
</dbReference>
<name>A0A380KYF3_9STRE</name>
<evidence type="ECO:0000256" key="1">
    <source>
        <dbReference type="PROSITE-ProRule" id="PRU00182"/>
    </source>
</evidence>
<evidence type="ECO:0000256" key="2">
    <source>
        <dbReference type="SAM" id="MobiDB-lite"/>
    </source>
</evidence>
<dbReference type="AlphaFoldDB" id="A0A380KYF3"/>
<sequence>MDYKLFNDYITLQSLLKELGIIQSGGAIKNFLVEKKVFVNDQLENRRGKKLRLGEHISIPELGVDIILTAPNNEEVSIYKEEQKEKKHVAKLVKQLNKSVKQTHKKNTSQKTPVRFPGI</sequence>
<dbReference type="CDD" id="cd00165">
    <property type="entry name" value="S4"/>
    <property type="match status" value="1"/>
</dbReference>
<reference evidence="3" key="1">
    <citation type="submission" date="2018-06" db="EMBL/GenBank/DDBJ databases">
        <authorList>
            <consortium name="Pathogen Informatics"/>
            <person name="Doyle S."/>
        </authorList>
    </citation>
    <scope>NUCLEOTIDE SEQUENCE [LARGE SCALE GENOMIC DNA]</scope>
    <source>
        <strain evidence="3">NCTC13765</strain>
    </source>
</reference>
<evidence type="ECO:0000313" key="4">
    <source>
        <dbReference type="Proteomes" id="UP000254634"/>
    </source>
</evidence>
<dbReference type="STRING" id="1123307.GCA_000380065_00376"/>
<dbReference type="Gene3D" id="3.10.290.10">
    <property type="entry name" value="RNA-binding S4 domain"/>
    <property type="match status" value="1"/>
</dbReference>
<dbReference type="OrthoDB" id="9811532at2"/>
<keyword evidence="1" id="KW-0694">RNA-binding</keyword>